<evidence type="ECO:0000313" key="2">
    <source>
        <dbReference type="EMBL" id="BCB77233.1"/>
    </source>
</evidence>
<protein>
    <submittedName>
        <fullName evidence="2">Uncharacterized protein</fullName>
    </submittedName>
</protein>
<feature type="region of interest" description="Disordered" evidence="1">
    <location>
        <begin position="255"/>
        <end position="464"/>
    </location>
</feature>
<keyword evidence="3" id="KW-1185">Reference proteome</keyword>
<organism evidence="2 3">
    <name type="scientific">Phytohabitans flavus</name>
    <dbReference type="NCBI Taxonomy" id="1076124"/>
    <lineage>
        <taxon>Bacteria</taxon>
        <taxon>Bacillati</taxon>
        <taxon>Actinomycetota</taxon>
        <taxon>Actinomycetes</taxon>
        <taxon>Micromonosporales</taxon>
        <taxon>Micromonosporaceae</taxon>
    </lineage>
</organism>
<reference evidence="2 3" key="2">
    <citation type="submission" date="2020-03" db="EMBL/GenBank/DDBJ databases">
        <authorList>
            <person name="Ichikawa N."/>
            <person name="Kimura A."/>
            <person name="Kitahashi Y."/>
            <person name="Uohara A."/>
        </authorList>
    </citation>
    <scope>NUCLEOTIDE SEQUENCE [LARGE SCALE GENOMIC DNA]</scope>
    <source>
        <strain evidence="2 3">NBRC 107702</strain>
    </source>
</reference>
<feature type="compositionally biased region" description="Low complexity" evidence="1">
    <location>
        <begin position="255"/>
        <end position="268"/>
    </location>
</feature>
<dbReference type="Proteomes" id="UP000502508">
    <property type="component" value="Chromosome"/>
</dbReference>
<feature type="compositionally biased region" description="Low complexity" evidence="1">
    <location>
        <begin position="511"/>
        <end position="541"/>
    </location>
</feature>
<reference evidence="2 3" key="1">
    <citation type="submission" date="2020-03" db="EMBL/GenBank/DDBJ databases">
        <title>Whole genome shotgun sequence of Phytohabitans flavus NBRC 107702.</title>
        <authorList>
            <person name="Komaki H."/>
            <person name="Tamura T."/>
        </authorList>
    </citation>
    <scope>NUCLEOTIDE SEQUENCE [LARGE SCALE GENOMIC DNA]</scope>
    <source>
        <strain evidence="2 3">NBRC 107702</strain>
    </source>
</reference>
<dbReference type="KEGG" id="pfla:Pflav_036430"/>
<gene>
    <name evidence="2" type="ORF">Pflav_036430</name>
</gene>
<sequence length="686" mass="69826">MPTFDLDRLRGTSPIGDEPSGRLLAVPAVRINKAWPAVYREYGPTQRESLDPDALGRAVALLGEIGDPAARWLCERAAWPAALVTRGSDVTGYLTRQAPDAFTFRPTVARALLASRGDQPASASELAGLLGEWPAPEGAEGVRLAFLLDLAALLGTLSEWDVTPGGLDPDTILVTAAGDVHCFATRCDTMLVGGHPPYTPPPAAEAGLTFGALVAGVLAHAVDAGRHPDLAALASAGTPPDWPTWTDALTTAARLAGPRRPARRSTVAPPRPSPPAAPTPPPASLSANPPASPPGDVVIPAPARSPESEGPTGGPPPALPPLPGPAPFATVPSPRWSPDAGTLGPDDLPSVPAQGRSPDTITPDTHARPDRPPSEAPSSLEAPSPFVVQPSAPGSETPSPFQRETPSPSADEPALFGSEGASRSAGELPGADAGATAPTFPLWPAEPVTEPLVGAHRSPDPPPRRRRAAVLVAAATAAVVIAVAGTAAILTTVADDDGEPVGAPAPPPVSQPATTSTGDADPTASTGPTGSTGSPSGEPTAAPTPTAVGLVDTTAVGDDPLAPAIAGMFDQYFAAINARDYNLAVTHYDPAGVIDPRDPAERQAFAAGVSTTTDSEIRLLSIGSGGASGGTAQARLTFRSEQDPGFGPKGREQETCTRWDLTYALTTTADGRYLILRATAVTSRPC</sequence>
<evidence type="ECO:0000313" key="3">
    <source>
        <dbReference type="Proteomes" id="UP000502508"/>
    </source>
</evidence>
<evidence type="ECO:0000256" key="1">
    <source>
        <dbReference type="SAM" id="MobiDB-lite"/>
    </source>
</evidence>
<name>A0A6F8XTT0_9ACTN</name>
<feature type="region of interest" description="Disordered" evidence="1">
    <location>
        <begin position="498"/>
        <end position="546"/>
    </location>
</feature>
<dbReference type="AlphaFoldDB" id="A0A6F8XTT0"/>
<feature type="compositionally biased region" description="Pro residues" evidence="1">
    <location>
        <begin position="269"/>
        <end position="283"/>
    </location>
</feature>
<feature type="compositionally biased region" description="Polar residues" evidence="1">
    <location>
        <begin position="392"/>
        <end position="408"/>
    </location>
</feature>
<dbReference type="PRINTS" id="PR01217">
    <property type="entry name" value="PRICHEXTENSN"/>
</dbReference>
<proteinExistence type="predicted"/>
<feature type="compositionally biased region" description="Pro residues" evidence="1">
    <location>
        <begin position="313"/>
        <end position="326"/>
    </location>
</feature>
<feature type="compositionally biased region" description="Low complexity" evidence="1">
    <location>
        <begin position="376"/>
        <end position="385"/>
    </location>
</feature>
<dbReference type="EMBL" id="AP022870">
    <property type="protein sequence ID" value="BCB77233.1"/>
    <property type="molecule type" value="Genomic_DNA"/>
</dbReference>
<accession>A0A6F8XTT0</accession>